<name>A0A2S3Z4Q8_9MICO</name>
<evidence type="ECO:0000313" key="9">
    <source>
        <dbReference type="Proteomes" id="UP000237104"/>
    </source>
</evidence>
<dbReference type="UniPathway" id="UPA00667"/>
<dbReference type="RefSeq" id="WP_103432778.1">
    <property type="nucleotide sequence ID" value="NZ_PPXF01000076.1"/>
</dbReference>
<dbReference type="Proteomes" id="UP000237104">
    <property type="component" value="Unassembled WGS sequence"/>
</dbReference>
<dbReference type="AlphaFoldDB" id="A0A2S3Z4Q8"/>
<dbReference type="Gene3D" id="2.115.10.20">
    <property type="entry name" value="Glycosyl hydrolase domain, family 43"/>
    <property type="match status" value="1"/>
</dbReference>
<evidence type="ECO:0000256" key="5">
    <source>
        <dbReference type="PIRNR" id="PIRNR026534"/>
    </source>
</evidence>
<evidence type="ECO:0000256" key="2">
    <source>
        <dbReference type="ARBA" id="ARBA00009865"/>
    </source>
</evidence>
<evidence type="ECO:0000313" key="8">
    <source>
        <dbReference type="EMBL" id="POH57934.1"/>
    </source>
</evidence>
<protein>
    <submittedName>
        <fullName evidence="8">Arabinan endo-1,5-alpha-L-arabinosidase</fullName>
    </submittedName>
</protein>
<feature type="active site" description="Proton donor" evidence="6">
    <location>
        <position position="232"/>
    </location>
</feature>
<evidence type="ECO:0000256" key="4">
    <source>
        <dbReference type="ARBA" id="ARBA00023295"/>
    </source>
</evidence>
<dbReference type="PIRSF" id="PIRSF026534">
    <property type="entry name" value="Endo_alpha-L-arabinosidase"/>
    <property type="match status" value="1"/>
</dbReference>
<dbReference type="GO" id="GO:0031222">
    <property type="term" value="P:arabinan catabolic process"/>
    <property type="evidence" value="ECO:0007669"/>
    <property type="project" value="UniProtKB-UniPathway"/>
</dbReference>
<keyword evidence="3 5" id="KW-0378">Hydrolase</keyword>
<dbReference type="InterPro" id="IPR023296">
    <property type="entry name" value="Glyco_hydro_beta-prop_sf"/>
</dbReference>
<evidence type="ECO:0000256" key="7">
    <source>
        <dbReference type="PIRSR" id="PIRSR606710-2"/>
    </source>
</evidence>
<dbReference type="PANTHER" id="PTHR43301">
    <property type="entry name" value="ARABINAN ENDO-1,5-ALPHA-L-ARABINOSIDASE"/>
    <property type="match status" value="1"/>
</dbReference>
<feature type="site" description="Important for catalytic activity, responsible for pKa modulation of the active site Glu and correct orientation of both the proton donor and substrate" evidence="7">
    <location>
        <position position="178"/>
    </location>
</feature>
<dbReference type="CDD" id="cd08998">
    <property type="entry name" value="GH43_Arb43a-like"/>
    <property type="match status" value="1"/>
</dbReference>
<comment type="pathway">
    <text evidence="1 5">Glycan metabolism; L-arabinan degradation.</text>
</comment>
<dbReference type="EMBL" id="PPXF01000076">
    <property type="protein sequence ID" value="POH57934.1"/>
    <property type="molecule type" value="Genomic_DNA"/>
</dbReference>
<organism evidence="8 9">
    <name type="scientific">Cryobacterium zongtaii</name>
    <dbReference type="NCBI Taxonomy" id="1259217"/>
    <lineage>
        <taxon>Bacteria</taxon>
        <taxon>Bacillati</taxon>
        <taxon>Actinomycetota</taxon>
        <taxon>Actinomycetes</taxon>
        <taxon>Micrococcales</taxon>
        <taxon>Microbacteriaceae</taxon>
        <taxon>Cryobacterium</taxon>
    </lineage>
</organism>
<evidence type="ECO:0000256" key="3">
    <source>
        <dbReference type="ARBA" id="ARBA00022801"/>
    </source>
</evidence>
<dbReference type="PANTHER" id="PTHR43301:SF3">
    <property type="entry name" value="ARABINAN ENDO-1,5-ALPHA-L-ARABINOSIDASE A-RELATED"/>
    <property type="match status" value="1"/>
</dbReference>
<dbReference type="InterPro" id="IPR050727">
    <property type="entry name" value="GH43_arabinanases"/>
</dbReference>
<dbReference type="InterPro" id="IPR016840">
    <property type="entry name" value="Glyco_hydro_43_endo_a_Ara-ase"/>
</dbReference>
<dbReference type="GO" id="GO:0046558">
    <property type="term" value="F:arabinan endo-1,5-alpha-L-arabinosidase activity"/>
    <property type="evidence" value="ECO:0007669"/>
    <property type="project" value="InterPro"/>
</dbReference>
<dbReference type="SUPFAM" id="SSF75005">
    <property type="entry name" value="Arabinanase/levansucrase/invertase"/>
    <property type="match status" value="1"/>
</dbReference>
<reference evidence="8 9" key="1">
    <citation type="submission" date="2018-01" db="EMBL/GenBank/DDBJ databases">
        <title>Cryobacterium sp. nov., from glaciers in China.</title>
        <authorList>
            <person name="Liu Q."/>
            <person name="Xin Y.-H."/>
        </authorList>
    </citation>
    <scope>NUCLEOTIDE SEQUENCE [LARGE SCALE GENOMIC DNA]</scope>
    <source>
        <strain evidence="8 9">TMB1-8</strain>
    </source>
</reference>
<evidence type="ECO:0000256" key="6">
    <source>
        <dbReference type="PIRSR" id="PIRSR026534-1"/>
    </source>
</evidence>
<dbReference type="Pfam" id="PF04616">
    <property type="entry name" value="Glyco_hydro_43"/>
    <property type="match status" value="1"/>
</dbReference>
<feature type="active site" description="Proton acceptor" evidence="6">
    <location>
        <position position="53"/>
    </location>
</feature>
<keyword evidence="4 5" id="KW-0326">Glycosidase</keyword>
<proteinExistence type="inferred from homology"/>
<dbReference type="InterPro" id="IPR006710">
    <property type="entry name" value="Glyco_hydro_43"/>
</dbReference>
<accession>A0A2S3Z4Q8</accession>
<comment type="similarity">
    <text evidence="2 5">Belongs to the glycosyl hydrolase 43 family.</text>
</comment>
<gene>
    <name evidence="8" type="ORF">C3B59_19280</name>
</gene>
<dbReference type="OrthoDB" id="9801455at2"/>
<sequence>MVGDRAGLGRAGQAGTPAGLFVLTLAAVVLFVLSGCSAEQGARELSGDIATHDPAYVAGAEGDASYVYSTGNGQVADGNIQIRRSMDGLDWEYVGEVWQEKPDWLVEAVPGVDNLWAPELYQHDGTWYLYYSASLFGTNTSVIALATNSTLDPDAADYEWVDRGEVISSVGTGYNAIDAGVVEDADGTPWLSFGSFSSGLHLVELDWPSGLRADDADPVLLADRDLAVNALEAPFLLAHDGFYYLFFSRDFCCRDVDSTYNIAVGRSETVDGPYLDANGAALLDDGGTPLLSGDGDRVGPGGQSVSGGTLAFHYYDAGLDGAFQLGLIPLRWDDGWPVVAWE</sequence>
<comment type="caution">
    <text evidence="8">The sequence shown here is derived from an EMBL/GenBank/DDBJ whole genome shotgun (WGS) entry which is preliminary data.</text>
</comment>
<evidence type="ECO:0000256" key="1">
    <source>
        <dbReference type="ARBA" id="ARBA00004834"/>
    </source>
</evidence>